<dbReference type="PATRIC" id="fig|1114963.3.peg.4585"/>
<reference evidence="2 3" key="1">
    <citation type="journal article" date="2015" name="G3 (Bethesda)">
        <title>Insights into Ongoing Evolution of the Hexachlorocyclohexane Catabolic Pathway from Comparative Genomics of Ten Sphingomonadaceae Strains.</title>
        <authorList>
            <person name="Pearce S.L."/>
            <person name="Oakeshott J.G."/>
            <person name="Pandey G."/>
        </authorList>
    </citation>
    <scope>NUCLEOTIDE SEQUENCE [LARGE SCALE GENOMIC DNA]</scope>
    <source>
        <strain evidence="2 3">LL02</strain>
    </source>
</reference>
<organism evidence="2 3">
    <name type="scientific">Novosphingobium barchaimii LL02</name>
    <dbReference type="NCBI Taxonomy" id="1114963"/>
    <lineage>
        <taxon>Bacteria</taxon>
        <taxon>Pseudomonadati</taxon>
        <taxon>Pseudomonadota</taxon>
        <taxon>Alphaproteobacteria</taxon>
        <taxon>Sphingomonadales</taxon>
        <taxon>Sphingomonadaceae</taxon>
        <taxon>Novosphingobium</taxon>
    </lineage>
</organism>
<keyword evidence="3" id="KW-1185">Reference proteome</keyword>
<gene>
    <name evidence="2" type="ORF">V474_04735</name>
</gene>
<name>A0A0J7XIV3_9SPHN</name>
<dbReference type="AlphaFoldDB" id="A0A0J7XIV3"/>
<comment type="caution">
    <text evidence="2">The sequence shown here is derived from an EMBL/GenBank/DDBJ whole genome shotgun (WGS) entry which is preliminary data.</text>
</comment>
<sequence>MRSWILGVTAGVALGFLTFHTLAAAVTLAGICGFVSHAVSTESAARRKRRANDGSSPSDNGGEVSYENDNHDWSSDSFSFDGGGDGGGGDGGGGGD</sequence>
<feature type="compositionally biased region" description="Gly residues" evidence="1">
    <location>
        <begin position="81"/>
        <end position="96"/>
    </location>
</feature>
<evidence type="ECO:0000313" key="3">
    <source>
        <dbReference type="Proteomes" id="UP000052268"/>
    </source>
</evidence>
<accession>A0A0J7XIV3</accession>
<dbReference type="EMBL" id="JACU01000013">
    <property type="protein sequence ID" value="KMS51068.1"/>
    <property type="molecule type" value="Genomic_DNA"/>
</dbReference>
<evidence type="ECO:0000256" key="1">
    <source>
        <dbReference type="SAM" id="MobiDB-lite"/>
    </source>
</evidence>
<proteinExistence type="predicted"/>
<feature type="region of interest" description="Disordered" evidence="1">
    <location>
        <begin position="41"/>
        <end position="96"/>
    </location>
</feature>
<evidence type="ECO:0000313" key="2">
    <source>
        <dbReference type="EMBL" id="KMS51068.1"/>
    </source>
</evidence>
<dbReference type="Proteomes" id="UP000052268">
    <property type="component" value="Unassembled WGS sequence"/>
</dbReference>
<protein>
    <submittedName>
        <fullName evidence="2">Uncharacterized protein</fullName>
    </submittedName>
</protein>